<evidence type="ECO:0000256" key="1">
    <source>
        <dbReference type="ARBA" id="ARBA00004123"/>
    </source>
</evidence>
<feature type="domain" description="Trichohyalin-plectin-homology" evidence="15">
    <location>
        <begin position="1"/>
        <end position="249"/>
    </location>
</feature>
<evidence type="ECO:0000256" key="8">
    <source>
        <dbReference type="ARBA" id="ARBA00023069"/>
    </source>
</evidence>
<comment type="subcellular location">
    <subcellularLocation>
        <location evidence="2">Cytoplasm</location>
        <location evidence="2">Cytoskeleton</location>
        <location evidence="2">Flagellum axoneme</location>
    </subcellularLocation>
    <subcellularLocation>
        <location evidence="1">Nucleus</location>
    </subcellularLocation>
</comment>
<keyword evidence="7 14" id="KW-0175">Coiled coil</keyword>
<name>A0A921Z2S6_MANSE</name>
<dbReference type="PANTHER" id="PTHR19265:SF0">
    <property type="entry name" value="MEIOSIS-SPECIFIC NUCLEAR STRUCTURAL PROTEIN 1"/>
    <property type="match status" value="1"/>
</dbReference>
<feature type="coiled-coil region" evidence="14">
    <location>
        <begin position="123"/>
        <end position="157"/>
    </location>
</feature>
<dbReference type="PANTHER" id="PTHR19265">
    <property type="entry name" value="MEIOSIS-SPECIFIC NUCLEAR STRUCTURAL PROTEIN 1"/>
    <property type="match status" value="1"/>
</dbReference>
<evidence type="ECO:0000256" key="10">
    <source>
        <dbReference type="ARBA" id="ARBA00023242"/>
    </source>
</evidence>
<keyword evidence="6" id="KW-0282">Flagellum</keyword>
<evidence type="ECO:0000256" key="11">
    <source>
        <dbReference type="ARBA" id="ARBA00023254"/>
    </source>
</evidence>
<evidence type="ECO:0000313" key="16">
    <source>
        <dbReference type="EMBL" id="KAG6450162.1"/>
    </source>
</evidence>
<dbReference type="InterPro" id="IPR026504">
    <property type="entry name" value="MNS1"/>
</dbReference>
<evidence type="ECO:0000256" key="5">
    <source>
        <dbReference type="ARBA" id="ARBA00022490"/>
    </source>
</evidence>
<dbReference type="GO" id="GO:0005634">
    <property type="term" value="C:nucleus"/>
    <property type="evidence" value="ECO:0007669"/>
    <property type="project" value="UniProtKB-SubCell"/>
</dbReference>
<evidence type="ECO:0000256" key="3">
    <source>
        <dbReference type="ARBA" id="ARBA00009158"/>
    </source>
</evidence>
<evidence type="ECO:0000256" key="14">
    <source>
        <dbReference type="SAM" id="Coils"/>
    </source>
</evidence>
<comment type="function">
    <text evidence="13">Microtubule inner protein (MIP) part of the dynein-decorated doublet microtubules (DMTs) in cilia axoneme, which is required for motile cilia beating. May play a role in the control of meiotic division and germ cell differentiation through regulation of pairing and recombination during meiosis. Required for sperm flagella assembly. May play a role in the assembly and function of the outer dynein arm-docking complex (ODA-DC). ODA-DC mediates outer dynein arms (ODA) binding onto the axonemal doublet microtubules.</text>
</comment>
<keyword evidence="8" id="KW-0969">Cilium</keyword>
<evidence type="ECO:0000256" key="6">
    <source>
        <dbReference type="ARBA" id="ARBA00022846"/>
    </source>
</evidence>
<comment type="similarity">
    <text evidence="3">Belongs to the MNS1 family.</text>
</comment>
<evidence type="ECO:0000256" key="12">
    <source>
        <dbReference type="ARBA" id="ARBA00023273"/>
    </source>
</evidence>
<dbReference type="GO" id="GO:0044782">
    <property type="term" value="P:cilium organization"/>
    <property type="evidence" value="ECO:0007669"/>
    <property type="project" value="TreeGrafter"/>
</dbReference>
<keyword evidence="5" id="KW-0963">Cytoplasm</keyword>
<evidence type="ECO:0000256" key="4">
    <source>
        <dbReference type="ARBA" id="ARBA00014813"/>
    </source>
</evidence>
<sequence length="302" mass="35644">MLEEVSRTMADEDQRELQKKRVETEKLRQEMVTSVQARQDWKDKQKEMIVIEERQIEQQRQAASDRSSSVIAERERKMQMKEEFHQKIGAKNLFDEEARMERENIIQLLQEQEYLEKNTQDDITEQEKAIRIKKEMMEALTNQMESKKREVLKQKEVEAEFRKQTEAIIAADDEKEREKAIQMKEKGREYSQQLRQQIEDNARRRHTQGQLEQARVQHVWDRDTDWRSEVAEERSKIVSEHAPKVLGSLQAGTLAHSDLPALREGASKSPELGQLDIDAVARSSGVQRKPKCNDQCRIIREY</sequence>
<dbReference type="InterPro" id="IPR043597">
    <property type="entry name" value="TPH_dom"/>
</dbReference>
<reference evidence="16" key="1">
    <citation type="journal article" date="2016" name="Insect Biochem. Mol. Biol.">
        <title>Multifaceted biological insights from a draft genome sequence of the tobacco hornworm moth, Manduca sexta.</title>
        <authorList>
            <person name="Kanost M.R."/>
            <person name="Arrese E.L."/>
            <person name="Cao X."/>
            <person name="Chen Y.R."/>
            <person name="Chellapilla S."/>
            <person name="Goldsmith M.R."/>
            <person name="Grosse-Wilde E."/>
            <person name="Heckel D.G."/>
            <person name="Herndon N."/>
            <person name="Jiang H."/>
            <person name="Papanicolaou A."/>
            <person name="Qu J."/>
            <person name="Soulages J.L."/>
            <person name="Vogel H."/>
            <person name="Walters J."/>
            <person name="Waterhouse R.M."/>
            <person name="Ahn S.J."/>
            <person name="Almeida F.C."/>
            <person name="An C."/>
            <person name="Aqrawi P."/>
            <person name="Bretschneider A."/>
            <person name="Bryant W.B."/>
            <person name="Bucks S."/>
            <person name="Chao H."/>
            <person name="Chevignon G."/>
            <person name="Christen J.M."/>
            <person name="Clarke D.F."/>
            <person name="Dittmer N.T."/>
            <person name="Ferguson L.C.F."/>
            <person name="Garavelou S."/>
            <person name="Gordon K.H.J."/>
            <person name="Gunaratna R.T."/>
            <person name="Han Y."/>
            <person name="Hauser F."/>
            <person name="He Y."/>
            <person name="Heidel-Fischer H."/>
            <person name="Hirsh A."/>
            <person name="Hu Y."/>
            <person name="Jiang H."/>
            <person name="Kalra D."/>
            <person name="Klinner C."/>
            <person name="Konig C."/>
            <person name="Kovar C."/>
            <person name="Kroll A.R."/>
            <person name="Kuwar S.S."/>
            <person name="Lee S.L."/>
            <person name="Lehman R."/>
            <person name="Li K."/>
            <person name="Li Z."/>
            <person name="Liang H."/>
            <person name="Lovelace S."/>
            <person name="Lu Z."/>
            <person name="Mansfield J.H."/>
            <person name="McCulloch K.J."/>
            <person name="Mathew T."/>
            <person name="Morton B."/>
            <person name="Muzny D.M."/>
            <person name="Neunemann D."/>
            <person name="Ongeri F."/>
            <person name="Pauchet Y."/>
            <person name="Pu L.L."/>
            <person name="Pyrousis I."/>
            <person name="Rao X.J."/>
            <person name="Redding A."/>
            <person name="Roesel C."/>
            <person name="Sanchez-Gracia A."/>
            <person name="Schaack S."/>
            <person name="Shukla A."/>
            <person name="Tetreau G."/>
            <person name="Wang Y."/>
            <person name="Xiong G.H."/>
            <person name="Traut W."/>
            <person name="Walsh T.K."/>
            <person name="Worley K.C."/>
            <person name="Wu D."/>
            <person name="Wu W."/>
            <person name="Wu Y.Q."/>
            <person name="Zhang X."/>
            <person name="Zou Z."/>
            <person name="Zucker H."/>
            <person name="Briscoe A.D."/>
            <person name="Burmester T."/>
            <person name="Clem R.J."/>
            <person name="Feyereisen R."/>
            <person name="Grimmelikhuijzen C.J.P."/>
            <person name="Hamodrakas S.J."/>
            <person name="Hansson B.S."/>
            <person name="Huguet E."/>
            <person name="Jermiin L.S."/>
            <person name="Lan Q."/>
            <person name="Lehman H.K."/>
            <person name="Lorenzen M."/>
            <person name="Merzendorfer H."/>
            <person name="Michalopoulos I."/>
            <person name="Morton D.B."/>
            <person name="Muthukrishnan S."/>
            <person name="Oakeshott J.G."/>
            <person name="Palmer W."/>
            <person name="Park Y."/>
            <person name="Passarelli A.L."/>
            <person name="Rozas J."/>
            <person name="Schwartz L.M."/>
            <person name="Smith W."/>
            <person name="Southgate A."/>
            <person name="Vilcinskas A."/>
            <person name="Vogt R."/>
            <person name="Wang P."/>
            <person name="Werren J."/>
            <person name="Yu X.Q."/>
            <person name="Zhou J.J."/>
            <person name="Brown S.J."/>
            <person name="Scherer S.E."/>
            <person name="Richards S."/>
            <person name="Blissard G.W."/>
        </authorList>
    </citation>
    <scope>NUCLEOTIDE SEQUENCE</scope>
</reference>
<evidence type="ECO:0000313" key="17">
    <source>
        <dbReference type="Proteomes" id="UP000791440"/>
    </source>
</evidence>
<reference evidence="16" key="2">
    <citation type="submission" date="2020-12" db="EMBL/GenBank/DDBJ databases">
        <authorList>
            <person name="Kanost M."/>
        </authorList>
    </citation>
    <scope>NUCLEOTIDE SEQUENCE</scope>
</reference>
<dbReference type="Pfam" id="PF13868">
    <property type="entry name" value="TPH"/>
    <property type="match status" value="1"/>
</dbReference>
<protein>
    <recommendedName>
        <fullName evidence="4">Meiosis-specific nuclear structural protein 1</fullName>
    </recommendedName>
</protein>
<keyword evidence="11" id="KW-0469">Meiosis</keyword>
<accession>A0A921Z2S6</accession>
<proteinExistence type="inferred from homology"/>
<evidence type="ECO:0000256" key="7">
    <source>
        <dbReference type="ARBA" id="ARBA00023054"/>
    </source>
</evidence>
<evidence type="ECO:0000256" key="2">
    <source>
        <dbReference type="ARBA" id="ARBA00004611"/>
    </source>
</evidence>
<dbReference type="Proteomes" id="UP000791440">
    <property type="component" value="Unassembled WGS sequence"/>
</dbReference>
<dbReference type="GO" id="GO:0031514">
    <property type="term" value="C:motile cilium"/>
    <property type="evidence" value="ECO:0007669"/>
    <property type="project" value="TreeGrafter"/>
</dbReference>
<gene>
    <name evidence="16" type="ORF">O3G_MSEX006419</name>
</gene>
<dbReference type="EMBL" id="JH668383">
    <property type="protein sequence ID" value="KAG6450162.1"/>
    <property type="molecule type" value="Genomic_DNA"/>
</dbReference>
<dbReference type="GO" id="GO:0051321">
    <property type="term" value="P:meiotic cell cycle"/>
    <property type="evidence" value="ECO:0007669"/>
    <property type="project" value="UniProtKB-KW"/>
</dbReference>
<organism evidence="16 17">
    <name type="scientific">Manduca sexta</name>
    <name type="common">Tobacco hawkmoth</name>
    <name type="synonym">Tobacco hornworm</name>
    <dbReference type="NCBI Taxonomy" id="7130"/>
    <lineage>
        <taxon>Eukaryota</taxon>
        <taxon>Metazoa</taxon>
        <taxon>Ecdysozoa</taxon>
        <taxon>Arthropoda</taxon>
        <taxon>Hexapoda</taxon>
        <taxon>Insecta</taxon>
        <taxon>Pterygota</taxon>
        <taxon>Neoptera</taxon>
        <taxon>Endopterygota</taxon>
        <taxon>Lepidoptera</taxon>
        <taxon>Glossata</taxon>
        <taxon>Ditrysia</taxon>
        <taxon>Bombycoidea</taxon>
        <taxon>Sphingidae</taxon>
        <taxon>Sphinginae</taxon>
        <taxon>Sphingini</taxon>
        <taxon>Manduca</taxon>
    </lineage>
</organism>
<dbReference type="AlphaFoldDB" id="A0A921Z2S6"/>
<evidence type="ECO:0000256" key="9">
    <source>
        <dbReference type="ARBA" id="ARBA00023212"/>
    </source>
</evidence>
<comment type="caution">
    <text evidence="16">The sequence shown here is derived from an EMBL/GenBank/DDBJ whole genome shotgun (WGS) entry which is preliminary data.</text>
</comment>
<evidence type="ECO:0000256" key="13">
    <source>
        <dbReference type="ARBA" id="ARBA00046114"/>
    </source>
</evidence>
<evidence type="ECO:0000259" key="15">
    <source>
        <dbReference type="Pfam" id="PF13868"/>
    </source>
</evidence>
<keyword evidence="10" id="KW-0539">Nucleus</keyword>
<keyword evidence="12" id="KW-0966">Cell projection</keyword>
<feature type="coiled-coil region" evidence="14">
    <location>
        <begin position="10"/>
        <end position="62"/>
    </location>
</feature>
<keyword evidence="17" id="KW-1185">Reference proteome</keyword>
<keyword evidence="9" id="KW-0206">Cytoskeleton</keyword>